<comment type="caution">
    <text evidence="3">The sequence shown here is derived from an EMBL/GenBank/DDBJ whole genome shotgun (WGS) entry which is preliminary data.</text>
</comment>
<dbReference type="GeneID" id="92788338"/>
<evidence type="ECO:0000313" key="5">
    <source>
        <dbReference type="Proteomes" id="UP000324326"/>
    </source>
</evidence>
<evidence type="ECO:0000256" key="1">
    <source>
        <dbReference type="SAM" id="Phobius"/>
    </source>
</evidence>
<gene>
    <name evidence="3" type="ORF">BW143_12190</name>
    <name evidence="2" type="ORF">DX927_17305</name>
</gene>
<accession>A0A1R1QK56</accession>
<feature type="transmembrane region" description="Helical" evidence="1">
    <location>
        <begin position="36"/>
        <end position="54"/>
    </location>
</feature>
<evidence type="ECO:0000313" key="3">
    <source>
        <dbReference type="EMBL" id="OMI04984.1"/>
    </source>
</evidence>
<keyword evidence="4" id="KW-1185">Reference proteome</keyword>
<reference evidence="3 4" key="1">
    <citation type="submission" date="2017-01" db="EMBL/GenBank/DDBJ databases">
        <title>Bacillus phylogenomics.</title>
        <authorList>
            <person name="Dunlap C."/>
        </authorList>
    </citation>
    <scope>NUCLEOTIDE SEQUENCE [LARGE SCALE GENOMIC DNA]</scope>
    <source>
        <strain evidence="3 4">NRRL B-41282</strain>
    </source>
</reference>
<proteinExistence type="predicted"/>
<dbReference type="RefSeq" id="WP_076761241.1">
    <property type="nucleotide sequence ID" value="NZ_CM125431.1"/>
</dbReference>
<protein>
    <submittedName>
        <fullName evidence="3">Uncharacterized protein</fullName>
    </submittedName>
</protein>
<keyword evidence="1" id="KW-1133">Transmembrane helix</keyword>
<name>A0A1R1RY47_9BACI</name>
<feature type="transmembrane region" description="Helical" evidence="1">
    <location>
        <begin position="60"/>
        <end position="79"/>
    </location>
</feature>
<dbReference type="STRING" id="1925020.BTA30_10675"/>
<sequence>MRVFILFYLWIVPLIIGLIFFRITQRTSFQKRFYPGYVMIGLAAGVFAVCYLIGQPYLGNFFGGTMLFGTLLPFTAAAMKKKK</sequence>
<dbReference type="EMBL" id="QSND01000003">
    <property type="protein sequence ID" value="KAA6449614.1"/>
    <property type="molecule type" value="Genomic_DNA"/>
</dbReference>
<evidence type="ECO:0000313" key="4">
    <source>
        <dbReference type="Proteomes" id="UP000187367"/>
    </source>
</evidence>
<keyword evidence="1" id="KW-0812">Transmembrane</keyword>
<organism evidence="3 4">
    <name type="scientific">Bacillus swezeyi</name>
    <dbReference type="NCBI Taxonomy" id="1925020"/>
    <lineage>
        <taxon>Bacteria</taxon>
        <taxon>Bacillati</taxon>
        <taxon>Bacillota</taxon>
        <taxon>Bacilli</taxon>
        <taxon>Bacillales</taxon>
        <taxon>Bacillaceae</taxon>
        <taxon>Bacillus</taxon>
    </lineage>
</organism>
<reference evidence="2 5" key="2">
    <citation type="submission" date="2018-08" db="EMBL/GenBank/DDBJ databases">
        <title>Bacillus phenotypic plasticity.</title>
        <authorList>
            <person name="Hurtado E."/>
        </authorList>
    </citation>
    <scope>NUCLEOTIDE SEQUENCE [LARGE SCALE GENOMIC DNA]</scope>
    <source>
        <strain evidence="2 5">427</strain>
    </source>
</reference>
<keyword evidence="1" id="KW-0472">Membrane</keyword>
<accession>A0A1R1RY47</accession>
<dbReference type="AlphaFoldDB" id="A0A1R1RY47"/>
<dbReference type="Proteomes" id="UP000187367">
    <property type="component" value="Unassembled WGS sequence"/>
</dbReference>
<evidence type="ECO:0000313" key="2">
    <source>
        <dbReference type="EMBL" id="KAA6449614.1"/>
    </source>
</evidence>
<dbReference type="OrthoDB" id="2916959at2"/>
<dbReference type="EMBL" id="MTJL01000023">
    <property type="protein sequence ID" value="OMI04984.1"/>
    <property type="molecule type" value="Genomic_DNA"/>
</dbReference>
<dbReference type="Proteomes" id="UP000324326">
    <property type="component" value="Unassembled WGS sequence"/>
</dbReference>
<feature type="transmembrane region" description="Helical" evidence="1">
    <location>
        <begin position="6"/>
        <end position="24"/>
    </location>
</feature>